<organism evidence="2 3">
    <name type="scientific">Paxillus rubicundulus Ve08.2h10</name>
    <dbReference type="NCBI Taxonomy" id="930991"/>
    <lineage>
        <taxon>Eukaryota</taxon>
        <taxon>Fungi</taxon>
        <taxon>Dikarya</taxon>
        <taxon>Basidiomycota</taxon>
        <taxon>Agaricomycotina</taxon>
        <taxon>Agaricomycetes</taxon>
        <taxon>Agaricomycetidae</taxon>
        <taxon>Boletales</taxon>
        <taxon>Paxilineae</taxon>
        <taxon>Paxillaceae</taxon>
        <taxon>Paxillus</taxon>
    </lineage>
</organism>
<name>A0A0D0DU14_9AGAM</name>
<dbReference type="HOGENOM" id="CLU_2638792_0_0_1"/>
<keyword evidence="3" id="KW-1185">Reference proteome</keyword>
<proteinExistence type="predicted"/>
<dbReference type="InParanoid" id="A0A0D0DU14"/>
<dbReference type="EMBL" id="KN825293">
    <property type="protein sequence ID" value="KIK92301.1"/>
    <property type="molecule type" value="Genomic_DNA"/>
</dbReference>
<feature type="signal peptide" evidence="1">
    <location>
        <begin position="1"/>
        <end position="16"/>
    </location>
</feature>
<gene>
    <name evidence="2" type="ORF">PAXRUDRAFT_830078</name>
</gene>
<evidence type="ECO:0008006" key="4">
    <source>
        <dbReference type="Google" id="ProtNLM"/>
    </source>
</evidence>
<dbReference type="Proteomes" id="UP000054538">
    <property type="component" value="Unassembled WGS sequence"/>
</dbReference>
<evidence type="ECO:0000313" key="2">
    <source>
        <dbReference type="EMBL" id="KIK92301.1"/>
    </source>
</evidence>
<reference evidence="3" key="2">
    <citation type="submission" date="2015-01" db="EMBL/GenBank/DDBJ databases">
        <title>Evolutionary Origins and Diversification of the Mycorrhizal Mutualists.</title>
        <authorList>
            <consortium name="DOE Joint Genome Institute"/>
            <consortium name="Mycorrhizal Genomics Consortium"/>
            <person name="Kohler A."/>
            <person name="Kuo A."/>
            <person name="Nagy L.G."/>
            <person name="Floudas D."/>
            <person name="Copeland A."/>
            <person name="Barry K.W."/>
            <person name="Cichocki N."/>
            <person name="Veneault-Fourrey C."/>
            <person name="LaButti K."/>
            <person name="Lindquist E.A."/>
            <person name="Lipzen A."/>
            <person name="Lundell T."/>
            <person name="Morin E."/>
            <person name="Murat C."/>
            <person name="Riley R."/>
            <person name="Ohm R."/>
            <person name="Sun H."/>
            <person name="Tunlid A."/>
            <person name="Henrissat B."/>
            <person name="Grigoriev I.V."/>
            <person name="Hibbett D.S."/>
            <person name="Martin F."/>
        </authorList>
    </citation>
    <scope>NUCLEOTIDE SEQUENCE [LARGE SCALE GENOMIC DNA]</scope>
    <source>
        <strain evidence="3">Ve08.2h10</strain>
    </source>
</reference>
<dbReference type="AlphaFoldDB" id="A0A0D0DU14"/>
<evidence type="ECO:0000313" key="3">
    <source>
        <dbReference type="Proteomes" id="UP000054538"/>
    </source>
</evidence>
<accession>A0A0D0DU14</accession>
<sequence>MGASVYLIISWTLGCQLPGPAPPTSTARVSAAHAKKTKKVLLCVASRWQKEGRTLQQGSLKFGVAKHAVEIQRSQTA</sequence>
<keyword evidence="1" id="KW-0732">Signal</keyword>
<reference evidence="2 3" key="1">
    <citation type="submission" date="2014-04" db="EMBL/GenBank/DDBJ databases">
        <authorList>
            <consortium name="DOE Joint Genome Institute"/>
            <person name="Kuo A."/>
            <person name="Kohler A."/>
            <person name="Jargeat P."/>
            <person name="Nagy L.G."/>
            <person name="Floudas D."/>
            <person name="Copeland A."/>
            <person name="Barry K.W."/>
            <person name="Cichocki N."/>
            <person name="Veneault-Fourrey C."/>
            <person name="LaButti K."/>
            <person name="Lindquist E.A."/>
            <person name="Lipzen A."/>
            <person name="Lundell T."/>
            <person name="Morin E."/>
            <person name="Murat C."/>
            <person name="Sun H."/>
            <person name="Tunlid A."/>
            <person name="Henrissat B."/>
            <person name="Grigoriev I.V."/>
            <person name="Hibbett D.S."/>
            <person name="Martin F."/>
            <person name="Nordberg H.P."/>
            <person name="Cantor M.N."/>
            <person name="Hua S.X."/>
        </authorList>
    </citation>
    <scope>NUCLEOTIDE SEQUENCE [LARGE SCALE GENOMIC DNA]</scope>
    <source>
        <strain evidence="2 3">Ve08.2h10</strain>
    </source>
</reference>
<evidence type="ECO:0000256" key="1">
    <source>
        <dbReference type="SAM" id="SignalP"/>
    </source>
</evidence>
<protein>
    <recommendedName>
        <fullName evidence="4">Secreted protein</fullName>
    </recommendedName>
</protein>
<feature type="chain" id="PRO_5002209236" description="Secreted protein" evidence="1">
    <location>
        <begin position="17"/>
        <end position="77"/>
    </location>
</feature>